<dbReference type="OrthoDB" id="737510at2759"/>
<dbReference type="AlphaFoldDB" id="A0A4Z2HFW9"/>
<dbReference type="PANTHER" id="PTHR10334">
    <property type="entry name" value="CYSTEINE-RICH SECRETORY PROTEIN-RELATED"/>
    <property type="match status" value="1"/>
</dbReference>
<evidence type="ECO:0000313" key="3">
    <source>
        <dbReference type="EMBL" id="TNN63873.1"/>
    </source>
</evidence>
<dbReference type="Gene3D" id="3.40.33.10">
    <property type="entry name" value="CAP"/>
    <property type="match status" value="1"/>
</dbReference>
<comment type="similarity">
    <text evidence="1">Belongs to the CRISP family.</text>
</comment>
<dbReference type="SMART" id="SM00198">
    <property type="entry name" value="SCP"/>
    <property type="match status" value="1"/>
</dbReference>
<comment type="caution">
    <text evidence="3">The sequence shown here is derived from an EMBL/GenBank/DDBJ whole genome shotgun (WGS) entry which is preliminary data.</text>
</comment>
<protein>
    <submittedName>
        <fullName evidence="3">Cysteine-rich venom protein pseudecin</fullName>
    </submittedName>
</protein>
<keyword evidence="4" id="KW-1185">Reference proteome</keyword>
<evidence type="ECO:0000313" key="4">
    <source>
        <dbReference type="Proteomes" id="UP000314294"/>
    </source>
</evidence>
<dbReference type="EMBL" id="SRLO01000264">
    <property type="protein sequence ID" value="TNN63873.1"/>
    <property type="molecule type" value="Genomic_DNA"/>
</dbReference>
<dbReference type="Pfam" id="PF00188">
    <property type="entry name" value="CAP"/>
    <property type="match status" value="1"/>
</dbReference>
<dbReference type="InterPro" id="IPR002413">
    <property type="entry name" value="V5_allergen-like"/>
</dbReference>
<feature type="domain" description="SCP" evidence="2">
    <location>
        <begin position="1"/>
        <end position="114"/>
    </location>
</feature>
<dbReference type="GO" id="GO:0005576">
    <property type="term" value="C:extracellular region"/>
    <property type="evidence" value="ECO:0007669"/>
    <property type="project" value="InterPro"/>
</dbReference>
<dbReference type="PROSITE" id="PS01009">
    <property type="entry name" value="CRISP_1"/>
    <property type="match status" value="1"/>
</dbReference>
<dbReference type="InterPro" id="IPR001283">
    <property type="entry name" value="CRISP-related"/>
</dbReference>
<evidence type="ECO:0000256" key="1">
    <source>
        <dbReference type="ARBA" id="ARBA00009923"/>
    </source>
</evidence>
<dbReference type="PRINTS" id="PR00837">
    <property type="entry name" value="V5TPXLIKE"/>
</dbReference>
<gene>
    <name evidence="3" type="primary">CRVP_0</name>
    <name evidence="3" type="ORF">EYF80_025932</name>
</gene>
<proteinExistence type="inferred from homology"/>
<accession>A0A4Z2HFW9</accession>
<organism evidence="3 4">
    <name type="scientific">Liparis tanakae</name>
    <name type="common">Tanaka's snailfish</name>
    <dbReference type="NCBI Taxonomy" id="230148"/>
    <lineage>
        <taxon>Eukaryota</taxon>
        <taxon>Metazoa</taxon>
        <taxon>Chordata</taxon>
        <taxon>Craniata</taxon>
        <taxon>Vertebrata</taxon>
        <taxon>Euteleostomi</taxon>
        <taxon>Actinopterygii</taxon>
        <taxon>Neopterygii</taxon>
        <taxon>Teleostei</taxon>
        <taxon>Neoteleostei</taxon>
        <taxon>Acanthomorphata</taxon>
        <taxon>Eupercaria</taxon>
        <taxon>Perciformes</taxon>
        <taxon>Cottioidei</taxon>
        <taxon>Cottales</taxon>
        <taxon>Liparidae</taxon>
        <taxon>Liparis</taxon>
    </lineage>
</organism>
<dbReference type="SUPFAM" id="SSF55797">
    <property type="entry name" value="PR-1-like"/>
    <property type="match status" value="1"/>
</dbReference>
<dbReference type="InterPro" id="IPR035940">
    <property type="entry name" value="CAP_sf"/>
</dbReference>
<dbReference type="Proteomes" id="UP000314294">
    <property type="component" value="Unassembled WGS sequence"/>
</dbReference>
<sequence length="114" mass="12942">MLEMSWNDEAAANAQRWADTCSFSHSGSNLRDISIGGCGENIFMSTDKEAWSSAVQDWYDEVKNWRYGVGSDNGGEVGHFTQVVWYRSHAIGCAMAYCPNSYYKYFYVCQYCPP</sequence>
<dbReference type="InterPro" id="IPR018244">
    <property type="entry name" value="Allrgn_V5/Tpx1_CS"/>
</dbReference>
<dbReference type="InterPro" id="IPR014044">
    <property type="entry name" value="CAP_dom"/>
</dbReference>
<name>A0A4Z2HFW9_9TELE</name>
<reference evidence="3 4" key="1">
    <citation type="submission" date="2019-03" db="EMBL/GenBank/DDBJ databases">
        <title>First draft genome of Liparis tanakae, snailfish: a comprehensive survey of snailfish specific genes.</title>
        <authorList>
            <person name="Kim W."/>
            <person name="Song I."/>
            <person name="Jeong J.-H."/>
            <person name="Kim D."/>
            <person name="Kim S."/>
            <person name="Ryu S."/>
            <person name="Song J.Y."/>
            <person name="Lee S.K."/>
        </authorList>
    </citation>
    <scope>NUCLEOTIDE SEQUENCE [LARGE SCALE GENOMIC DNA]</scope>
    <source>
        <tissue evidence="3">Muscle</tissue>
    </source>
</reference>
<evidence type="ECO:0000259" key="2">
    <source>
        <dbReference type="SMART" id="SM00198"/>
    </source>
</evidence>
<dbReference type="PRINTS" id="PR00838">
    <property type="entry name" value="V5ALLERGEN"/>
</dbReference>